<feature type="region of interest" description="Disordered" evidence="17">
    <location>
        <begin position="391"/>
        <end position="426"/>
    </location>
</feature>
<dbReference type="Pfam" id="PF02149">
    <property type="entry name" value="KA1"/>
    <property type="match status" value="1"/>
</dbReference>
<dbReference type="PROSITE" id="PS00108">
    <property type="entry name" value="PROTEIN_KINASE_ST"/>
    <property type="match status" value="1"/>
</dbReference>
<name>A0A0C2CST3_9BILA</name>
<dbReference type="InterPro" id="IPR000719">
    <property type="entry name" value="Prot_kinase_dom"/>
</dbReference>
<evidence type="ECO:0000256" key="13">
    <source>
        <dbReference type="ARBA" id="ARBA00023136"/>
    </source>
</evidence>
<dbReference type="PROSITE" id="PS50032">
    <property type="entry name" value="KA1"/>
    <property type="match status" value="1"/>
</dbReference>
<dbReference type="Pfam" id="PF21594">
    <property type="entry name" value="UBA_MELK"/>
    <property type="match status" value="1"/>
</dbReference>
<keyword evidence="13" id="KW-0472">Membrane</keyword>
<dbReference type="OrthoDB" id="193931at2759"/>
<evidence type="ECO:0000313" key="21">
    <source>
        <dbReference type="Proteomes" id="UP000054047"/>
    </source>
</evidence>
<comment type="catalytic activity">
    <reaction evidence="15">
        <text>L-threonyl-[protein] + ATP = O-phospho-L-threonyl-[protein] + ADP + H(+)</text>
        <dbReference type="Rhea" id="RHEA:46608"/>
        <dbReference type="Rhea" id="RHEA-COMP:11060"/>
        <dbReference type="Rhea" id="RHEA-COMP:11605"/>
        <dbReference type="ChEBI" id="CHEBI:15378"/>
        <dbReference type="ChEBI" id="CHEBI:30013"/>
        <dbReference type="ChEBI" id="CHEBI:30616"/>
        <dbReference type="ChEBI" id="CHEBI:61977"/>
        <dbReference type="ChEBI" id="CHEBI:456216"/>
        <dbReference type="EC" id="2.7.11.1"/>
    </reaction>
</comment>
<dbReference type="InterPro" id="IPR028375">
    <property type="entry name" value="KA1/Ssp2_C"/>
</dbReference>
<feature type="compositionally biased region" description="Polar residues" evidence="17">
    <location>
        <begin position="411"/>
        <end position="422"/>
    </location>
</feature>
<evidence type="ECO:0000256" key="8">
    <source>
        <dbReference type="ARBA" id="ARBA00022741"/>
    </source>
</evidence>
<evidence type="ECO:0000256" key="5">
    <source>
        <dbReference type="ARBA" id="ARBA00022475"/>
    </source>
</evidence>
<keyword evidence="8" id="KW-0547">Nucleotide-binding</keyword>
<evidence type="ECO:0000256" key="1">
    <source>
        <dbReference type="ARBA" id="ARBA00001946"/>
    </source>
</evidence>
<comment type="similarity">
    <text evidence="3">Belongs to the protein kinase superfamily. CAMK Ser/Thr protein kinase family. SNF1 subfamily.</text>
</comment>
<keyword evidence="14" id="KW-0131">Cell cycle</keyword>
<dbReference type="PANTHER" id="PTHR24346">
    <property type="entry name" value="MAP/MICROTUBULE AFFINITY-REGULATING KINASE"/>
    <property type="match status" value="1"/>
</dbReference>
<reference evidence="20 21" key="1">
    <citation type="submission" date="2013-12" db="EMBL/GenBank/DDBJ databases">
        <title>Draft genome of the parsitic nematode Ancylostoma duodenale.</title>
        <authorList>
            <person name="Mitreva M."/>
        </authorList>
    </citation>
    <scope>NUCLEOTIDE SEQUENCE [LARGE SCALE GENOMIC DNA]</scope>
    <source>
        <strain evidence="20 21">Zhejiang</strain>
    </source>
</reference>
<evidence type="ECO:0000256" key="15">
    <source>
        <dbReference type="ARBA" id="ARBA00047899"/>
    </source>
</evidence>
<evidence type="ECO:0000259" key="19">
    <source>
        <dbReference type="PROSITE" id="PS50032"/>
    </source>
</evidence>
<evidence type="ECO:0000256" key="6">
    <source>
        <dbReference type="ARBA" id="ARBA00022527"/>
    </source>
</evidence>
<dbReference type="FunFam" id="1.10.510.10:FF:000571">
    <property type="entry name" value="Maternal embryonic leucine zipper kinase"/>
    <property type="match status" value="1"/>
</dbReference>
<dbReference type="EC" id="2.7.11.1" evidence="4"/>
<evidence type="ECO:0000256" key="11">
    <source>
        <dbReference type="ARBA" id="ARBA00022842"/>
    </source>
</evidence>
<sequence length="557" mass="62684">MGYAHRDLKPENLLLTEDLHLKVIDFGLCAKPSSLNRPLDTCCGSPAYAAPELIAGKAYLGNEADIWSMGVLLYALLCGSLPFEDESMQLLYRKIARGQYHEPEWLSPSSRTLLRSMLQVNPQYRITVKQLLDHPWINHKYSQKLKWTSIYDRNVVDEEVATELAFHHRKSLAEMTALVKEWKFDYLTATYYLLLQQKGRRRKIALPPPRPKPGETHVTASPTIHASLENNLDLSGLEDSPDMDFSPQSFRSGSSISEQFDAMWRHNDRDRGDAREKDRVPHKGSDKTSYINAIFNSPTVCTGRSPQQRLAYKSPATTNSTPYRPVQKSSARAQGSIGYECGYDKENYRAGAASTIVTEVPDLGASTQLRRDLLLKDCSVQCVVDSGSYRARSTERSGAESPAFSGGKTPCDSSRQPRSTAKTPRLKQRVFASLERKADRVINLLTPRKLKNDSPQVLKTVEGKINVSVTNSTDPERIRQELIKVFEQQCIKYEVNGWKISGRQKDKAGHALTVELEVVVVENMGKIGIRRKRLCGDAFLYKKVCEQILRMAGLDAD</sequence>
<dbReference type="InterPro" id="IPR011009">
    <property type="entry name" value="Kinase-like_dom_sf"/>
</dbReference>
<evidence type="ECO:0000256" key="4">
    <source>
        <dbReference type="ARBA" id="ARBA00012513"/>
    </source>
</evidence>
<dbReference type="InterPro" id="IPR001772">
    <property type="entry name" value="KA1_dom"/>
</dbReference>
<keyword evidence="7" id="KW-0808">Transferase</keyword>
<feature type="compositionally biased region" description="Basic and acidic residues" evidence="17">
    <location>
        <begin position="263"/>
        <end position="286"/>
    </location>
</feature>
<gene>
    <name evidence="20" type="ORF">ANCDUO_09858</name>
</gene>
<dbReference type="GO" id="GO:0035556">
    <property type="term" value="P:intracellular signal transduction"/>
    <property type="evidence" value="ECO:0007669"/>
    <property type="project" value="TreeGrafter"/>
</dbReference>
<keyword evidence="5" id="KW-1003">Cell membrane</keyword>
<feature type="region of interest" description="Disordered" evidence="17">
    <location>
        <begin position="233"/>
        <end position="289"/>
    </location>
</feature>
<accession>A0A0C2CST3</accession>
<keyword evidence="6" id="KW-0723">Serine/threonine-protein kinase</keyword>
<feature type="region of interest" description="Disordered" evidence="17">
    <location>
        <begin position="203"/>
        <end position="222"/>
    </location>
</feature>
<evidence type="ECO:0000256" key="2">
    <source>
        <dbReference type="ARBA" id="ARBA00004202"/>
    </source>
</evidence>
<comment type="cofactor">
    <cofactor evidence="1">
        <name>Mg(2+)</name>
        <dbReference type="ChEBI" id="CHEBI:18420"/>
    </cofactor>
</comment>
<evidence type="ECO:0000256" key="14">
    <source>
        <dbReference type="ARBA" id="ARBA00023306"/>
    </source>
</evidence>
<evidence type="ECO:0000256" key="3">
    <source>
        <dbReference type="ARBA" id="ARBA00006234"/>
    </source>
</evidence>
<feature type="compositionally biased region" description="Polar residues" evidence="17">
    <location>
        <begin position="246"/>
        <end position="258"/>
    </location>
</feature>
<dbReference type="GO" id="GO:0005886">
    <property type="term" value="C:plasma membrane"/>
    <property type="evidence" value="ECO:0007669"/>
    <property type="project" value="UniProtKB-SubCell"/>
</dbReference>
<keyword evidence="21" id="KW-1185">Reference proteome</keyword>
<dbReference type="Pfam" id="PF00069">
    <property type="entry name" value="Pkinase"/>
    <property type="match status" value="1"/>
</dbReference>
<dbReference type="Gene3D" id="1.10.510.10">
    <property type="entry name" value="Transferase(Phosphotransferase) domain 1"/>
    <property type="match status" value="1"/>
</dbReference>
<dbReference type="GO" id="GO:0004674">
    <property type="term" value="F:protein serine/threonine kinase activity"/>
    <property type="evidence" value="ECO:0007669"/>
    <property type="project" value="UniProtKB-KW"/>
</dbReference>
<dbReference type="GO" id="GO:0005737">
    <property type="term" value="C:cytoplasm"/>
    <property type="evidence" value="ECO:0007669"/>
    <property type="project" value="TreeGrafter"/>
</dbReference>
<dbReference type="GO" id="GO:0106310">
    <property type="term" value="F:protein serine kinase activity"/>
    <property type="evidence" value="ECO:0007669"/>
    <property type="project" value="RHEA"/>
</dbReference>
<evidence type="ECO:0000256" key="17">
    <source>
        <dbReference type="SAM" id="MobiDB-lite"/>
    </source>
</evidence>
<dbReference type="PROSITE" id="PS50011">
    <property type="entry name" value="PROTEIN_KINASE_DOM"/>
    <property type="match status" value="1"/>
</dbReference>
<organism evidence="20 21">
    <name type="scientific">Ancylostoma duodenale</name>
    <dbReference type="NCBI Taxonomy" id="51022"/>
    <lineage>
        <taxon>Eukaryota</taxon>
        <taxon>Metazoa</taxon>
        <taxon>Ecdysozoa</taxon>
        <taxon>Nematoda</taxon>
        <taxon>Chromadorea</taxon>
        <taxon>Rhabditida</taxon>
        <taxon>Rhabditina</taxon>
        <taxon>Rhabditomorpha</taxon>
        <taxon>Strongyloidea</taxon>
        <taxon>Ancylostomatidae</taxon>
        <taxon>Ancylostomatinae</taxon>
        <taxon>Ancylostoma</taxon>
    </lineage>
</organism>
<dbReference type="InterPro" id="IPR048637">
    <property type="entry name" value="MELK_UBA"/>
</dbReference>
<dbReference type="PANTHER" id="PTHR24346:SF30">
    <property type="entry name" value="MATERNAL EMBRYONIC LEUCINE ZIPPER KINASE"/>
    <property type="match status" value="1"/>
</dbReference>
<dbReference type="SMART" id="SM00220">
    <property type="entry name" value="S_TKc"/>
    <property type="match status" value="1"/>
</dbReference>
<feature type="domain" description="Protein kinase" evidence="18">
    <location>
        <begin position="1"/>
        <end position="137"/>
    </location>
</feature>
<dbReference type="Gene3D" id="3.30.310.80">
    <property type="entry name" value="Kinase associated domain 1, KA1"/>
    <property type="match status" value="1"/>
</dbReference>
<keyword evidence="12" id="KW-0446">Lipid-binding</keyword>
<dbReference type="GO" id="GO:0008289">
    <property type="term" value="F:lipid binding"/>
    <property type="evidence" value="ECO:0007669"/>
    <property type="project" value="UniProtKB-KW"/>
</dbReference>
<keyword evidence="10" id="KW-0067">ATP-binding</keyword>
<dbReference type="AlphaFoldDB" id="A0A0C2CST3"/>
<evidence type="ECO:0000256" key="7">
    <source>
        <dbReference type="ARBA" id="ARBA00022679"/>
    </source>
</evidence>
<evidence type="ECO:0000313" key="20">
    <source>
        <dbReference type="EMBL" id="KIH59898.1"/>
    </source>
</evidence>
<evidence type="ECO:0000256" key="10">
    <source>
        <dbReference type="ARBA" id="ARBA00022840"/>
    </source>
</evidence>
<keyword evidence="11" id="KW-0460">Magnesium</keyword>
<protein>
    <recommendedName>
        <fullName evidence="4">non-specific serine/threonine protein kinase</fullName>
        <ecNumber evidence="4">2.7.11.1</ecNumber>
    </recommendedName>
</protein>
<dbReference type="Proteomes" id="UP000054047">
    <property type="component" value="Unassembled WGS sequence"/>
</dbReference>
<evidence type="ECO:0000256" key="16">
    <source>
        <dbReference type="ARBA" id="ARBA00048679"/>
    </source>
</evidence>
<dbReference type="SUPFAM" id="SSF103243">
    <property type="entry name" value="KA1-like"/>
    <property type="match status" value="1"/>
</dbReference>
<proteinExistence type="inferred from homology"/>
<evidence type="ECO:0000259" key="18">
    <source>
        <dbReference type="PROSITE" id="PS50011"/>
    </source>
</evidence>
<dbReference type="SUPFAM" id="SSF56112">
    <property type="entry name" value="Protein kinase-like (PK-like)"/>
    <property type="match status" value="1"/>
</dbReference>
<dbReference type="InterPro" id="IPR008271">
    <property type="entry name" value="Ser/Thr_kinase_AS"/>
</dbReference>
<feature type="domain" description="KA1" evidence="19">
    <location>
        <begin position="505"/>
        <end position="554"/>
    </location>
</feature>
<comment type="subcellular location">
    <subcellularLocation>
        <location evidence="2">Cell membrane</location>
        <topology evidence="2">Peripheral membrane protein</topology>
    </subcellularLocation>
</comment>
<dbReference type="GO" id="GO:0005524">
    <property type="term" value="F:ATP binding"/>
    <property type="evidence" value="ECO:0007669"/>
    <property type="project" value="UniProtKB-KW"/>
</dbReference>
<dbReference type="EMBL" id="KN731492">
    <property type="protein sequence ID" value="KIH59898.1"/>
    <property type="molecule type" value="Genomic_DNA"/>
</dbReference>
<comment type="catalytic activity">
    <reaction evidence="16">
        <text>L-seryl-[protein] + ATP = O-phospho-L-seryl-[protein] + ADP + H(+)</text>
        <dbReference type="Rhea" id="RHEA:17989"/>
        <dbReference type="Rhea" id="RHEA-COMP:9863"/>
        <dbReference type="Rhea" id="RHEA-COMP:11604"/>
        <dbReference type="ChEBI" id="CHEBI:15378"/>
        <dbReference type="ChEBI" id="CHEBI:29999"/>
        <dbReference type="ChEBI" id="CHEBI:30616"/>
        <dbReference type="ChEBI" id="CHEBI:83421"/>
        <dbReference type="ChEBI" id="CHEBI:456216"/>
        <dbReference type="EC" id="2.7.11.1"/>
    </reaction>
</comment>
<evidence type="ECO:0000256" key="9">
    <source>
        <dbReference type="ARBA" id="ARBA00022777"/>
    </source>
</evidence>
<dbReference type="CDD" id="cd14341">
    <property type="entry name" value="UBA_MELK"/>
    <property type="match status" value="1"/>
</dbReference>
<keyword evidence="9 20" id="KW-0418">Kinase</keyword>
<evidence type="ECO:0000256" key="12">
    <source>
        <dbReference type="ARBA" id="ARBA00023121"/>
    </source>
</evidence>